<sequence>MPLNRWAFWKGFERPEFLIAAHYFSDGWPLDSLQVMRRSAVRRELALLRKDGFNTIIVVVPWRSFQSSQTPISYDAFYEAQLRLVLYESQRAGLAVLLRVAYTHQVMLEPGLNGFRWAQALLTDPATEHAWLDYFSRIAGIAQDYACCIGGFISWEELWHAFRVWQEQVGDANAAAARASGYLNYLEELGIEHQNCIPPKKSPEHAHYLAFANARMTAMFELARSHWPQLGVEYRVDKDPVPTADGVDWRDNNAFLDWEPHRFSYWAPFMGAENVGEQLDARQAEVLLRHMLESTSQDGAFPGQVVEQFNFIDNTQKYLDSHAHIAEDQIDDFLQLAGPLLKQYSGGYGLWASRDYRMNLLYNTAFLAGGRGWAKANNARFRVSGGLRLRSQGRVTQRIEPRVTWVQRNHSTKELMLEIEFLAWRGLGPAELRVRLNENAWVSCQILGKGRLGARVPADLKDIFDNGIHCEIDNQGRSLTITRVFLYYETYAAGVRDVDAQPDRYLDTIRSFNEAFEEPSSVSLHSRLNAYLLKLRNRIYNIFGH</sequence>
<accession>A0ABZ0I1S3</accession>
<dbReference type="Proteomes" id="UP001626537">
    <property type="component" value="Chromosome"/>
</dbReference>
<dbReference type="SUPFAM" id="SSF51445">
    <property type="entry name" value="(Trans)glycosidases"/>
    <property type="match status" value="1"/>
</dbReference>
<proteinExistence type="predicted"/>
<name>A0ABZ0I1S3_9GAMM</name>
<dbReference type="InterPro" id="IPR017853">
    <property type="entry name" value="GH"/>
</dbReference>
<dbReference type="RefSeq" id="WP_407348091.1">
    <property type="nucleotide sequence ID" value="NZ_CP136864.1"/>
</dbReference>
<keyword evidence="2" id="KW-1185">Reference proteome</keyword>
<organism evidence="1 2">
    <name type="scientific">Congregibacter variabilis</name>
    <dbReference type="NCBI Taxonomy" id="3081200"/>
    <lineage>
        <taxon>Bacteria</taxon>
        <taxon>Pseudomonadati</taxon>
        <taxon>Pseudomonadota</taxon>
        <taxon>Gammaproteobacteria</taxon>
        <taxon>Cellvibrionales</taxon>
        <taxon>Halieaceae</taxon>
        <taxon>Congregibacter</taxon>
    </lineage>
</organism>
<dbReference type="Gene3D" id="3.20.20.80">
    <property type="entry name" value="Glycosidases"/>
    <property type="match status" value="1"/>
</dbReference>
<evidence type="ECO:0000313" key="1">
    <source>
        <dbReference type="EMBL" id="WOJ93442.1"/>
    </source>
</evidence>
<dbReference type="EMBL" id="CP136864">
    <property type="protein sequence ID" value="WOJ93442.1"/>
    <property type="molecule type" value="Genomic_DNA"/>
</dbReference>
<protein>
    <recommendedName>
        <fullName evidence="3">Glycoside hydrolase family 42 N-terminal domain-containing protein</fullName>
    </recommendedName>
</protein>
<gene>
    <name evidence="1" type="ORF">R0135_16900</name>
</gene>
<evidence type="ECO:0000313" key="2">
    <source>
        <dbReference type="Proteomes" id="UP001626537"/>
    </source>
</evidence>
<evidence type="ECO:0008006" key="3">
    <source>
        <dbReference type="Google" id="ProtNLM"/>
    </source>
</evidence>
<reference evidence="1 2" key="1">
    <citation type="submission" date="2023-10" db="EMBL/GenBank/DDBJ databases">
        <title>Two novel species belonging to the OM43/NOR5 clade.</title>
        <authorList>
            <person name="Park M."/>
        </authorList>
    </citation>
    <scope>NUCLEOTIDE SEQUENCE [LARGE SCALE GENOMIC DNA]</scope>
    <source>
        <strain evidence="1 2">IMCC43200</strain>
    </source>
</reference>